<gene>
    <name evidence="1" type="ordered locus">Cyan7425_5278</name>
</gene>
<accession>B8HZQ3</accession>
<reference evidence="1" key="1">
    <citation type="submission" date="2009-01" db="EMBL/GenBank/DDBJ databases">
        <title>Complete sequence of plasmid3 Cyanothece sp. PCC 7425.</title>
        <authorList>
            <consortium name="US DOE Joint Genome Institute"/>
            <person name="Lucas S."/>
            <person name="Copeland A."/>
            <person name="Lapidus A."/>
            <person name="Glavina del Rio T."/>
            <person name="Dalin E."/>
            <person name="Tice H."/>
            <person name="Bruce D."/>
            <person name="Goodwin L."/>
            <person name="Pitluck S."/>
            <person name="Sims D."/>
            <person name="Meineke L."/>
            <person name="Brettin T."/>
            <person name="Detter J.C."/>
            <person name="Han C."/>
            <person name="Larimer F."/>
            <person name="Land M."/>
            <person name="Hauser L."/>
            <person name="Kyrpides N."/>
            <person name="Ovchinnikova G."/>
            <person name="Liberton M."/>
            <person name="Stoeckel J."/>
            <person name="Banerjee A."/>
            <person name="Singh A."/>
            <person name="Page L."/>
            <person name="Sato H."/>
            <person name="Zhao L."/>
            <person name="Sherman L."/>
            <person name="Pakrasi H."/>
            <person name="Richardson P."/>
        </authorList>
    </citation>
    <scope>NUCLEOTIDE SEQUENCE</scope>
    <source>
        <strain evidence="1">PCC 7425</strain>
        <plasmid evidence="1">pP742503</plasmid>
    </source>
</reference>
<geneLocation type="plasmid" evidence="1">
    <name>pP742503</name>
</geneLocation>
<evidence type="ECO:0000313" key="1">
    <source>
        <dbReference type="EMBL" id="ACL47901.1"/>
    </source>
</evidence>
<keyword evidence="1" id="KW-0614">Plasmid</keyword>
<sequence length="114" mass="12731">MMSGKTISAYTDAATAERVTALAKLEGRSTAQIAGLALKFFTRLPVEARTALHQIELLGEPGDLEVVLRDITRTLLHRQYEIAQRQVVEQMQIDHLEPLETEDDFLAAAIRLTQ</sequence>
<dbReference type="KEGG" id="cyn:Cyan7425_5278"/>
<dbReference type="AlphaFoldDB" id="B8HZQ3"/>
<name>B8HZQ3_CYAP4</name>
<dbReference type="HOGENOM" id="CLU_170935_0_0_3"/>
<organism evidence="1">
    <name type="scientific">Cyanothece sp. (strain PCC 7425 / ATCC 29141)</name>
    <dbReference type="NCBI Taxonomy" id="395961"/>
    <lineage>
        <taxon>Bacteria</taxon>
        <taxon>Bacillati</taxon>
        <taxon>Cyanobacteriota</taxon>
        <taxon>Cyanophyceae</taxon>
        <taxon>Gomontiellales</taxon>
        <taxon>Cyanothecaceae</taxon>
        <taxon>Cyanothece</taxon>
    </lineage>
</organism>
<protein>
    <submittedName>
        <fullName evidence="1">Uncharacterized protein</fullName>
    </submittedName>
</protein>
<proteinExistence type="predicted"/>
<dbReference type="EMBL" id="CP001347">
    <property type="protein sequence ID" value="ACL47901.1"/>
    <property type="molecule type" value="Genomic_DNA"/>
</dbReference>